<dbReference type="NCBIfam" id="TIGR00229">
    <property type="entry name" value="sensory_box"/>
    <property type="match status" value="1"/>
</dbReference>
<dbReference type="InterPro" id="IPR029787">
    <property type="entry name" value="Nucleotide_cyclase"/>
</dbReference>
<dbReference type="CDD" id="cd01949">
    <property type="entry name" value="GGDEF"/>
    <property type="match status" value="1"/>
</dbReference>
<dbReference type="NCBIfam" id="TIGR00254">
    <property type="entry name" value="GGDEF"/>
    <property type="match status" value="1"/>
</dbReference>
<dbReference type="CDD" id="cd18773">
    <property type="entry name" value="PDC1_HK_sensor"/>
    <property type="match status" value="1"/>
</dbReference>
<dbReference type="SMART" id="SM00086">
    <property type="entry name" value="PAC"/>
    <property type="match status" value="1"/>
</dbReference>
<comment type="cofactor">
    <cofactor evidence="1">
        <name>Mg(2+)</name>
        <dbReference type="ChEBI" id="CHEBI:18420"/>
    </cofactor>
</comment>
<dbReference type="InterPro" id="IPR000160">
    <property type="entry name" value="GGDEF_dom"/>
</dbReference>
<dbReference type="Gene3D" id="3.30.70.270">
    <property type="match status" value="1"/>
</dbReference>
<evidence type="ECO:0000256" key="5">
    <source>
        <dbReference type="SAM" id="Phobius"/>
    </source>
</evidence>
<dbReference type="PROSITE" id="PS50887">
    <property type="entry name" value="GGDEF"/>
    <property type="match status" value="1"/>
</dbReference>
<evidence type="ECO:0000256" key="3">
    <source>
        <dbReference type="ARBA" id="ARBA00022636"/>
    </source>
</evidence>
<dbReference type="InterPro" id="IPR035919">
    <property type="entry name" value="EAL_sf"/>
</dbReference>
<dbReference type="InterPro" id="IPR035965">
    <property type="entry name" value="PAS-like_dom_sf"/>
</dbReference>
<dbReference type="PANTHER" id="PTHR44757">
    <property type="entry name" value="DIGUANYLATE CYCLASE DGCP"/>
    <property type="match status" value="1"/>
</dbReference>
<dbReference type="InterPro" id="IPR001610">
    <property type="entry name" value="PAC"/>
</dbReference>
<keyword evidence="5" id="KW-1133">Transmembrane helix</keyword>
<comment type="caution">
    <text evidence="9">The sequence shown here is derived from an EMBL/GenBank/DDBJ whole genome shotgun (WGS) entry which is preliminary data.</text>
</comment>
<evidence type="ECO:0000313" key="10">
    <source>
        <dbReference type="Proteomes" id="UP000886687"/>
    </source>
</evidence>
<dbReference type="Proteomes" id="UP000886687">
    <property type="component" value="Unassembled WGS sequence"/>
</dbReference>
<dbReference type="FunFam" id="3.30.70.270:FF:000001">
    <property type="entry name" value="Diguanylate cyclase domain protein"/>
    <property type="match status" value="1"/>
</dbReference>
<dbReference type="InterPro" id="IPR000700">
    <property type="entry name" value="PAS-assoc_C"/>
</dbReference>
<dbReference type="SUPFAM" id="SSF55073">
    <property type="entry name" value="Nucleotide cyclase"/>
    <property type="match status" value="1"/>
</dbReference>
<evidence type="ECO:0000259" key="7">
    <source>
        <dbReference type="PROSITE" id="PS50883"/>
    </source>
</evidence>
<evidence type="ECO:0000313" key="9">
    <source>
        <dbReference type="EMBL" id="MCG7938965.1"/>
    </source>
</evidence>
<comment type="catalytic activity">
    <reaction evidence="4">
        <text>3',3'-c-di-GMP + H2O = 5'-phosphoguanylyl(3'-&gt;5')guanosine + H(+)</text>
        <dbReference type="Rhea" id="RHEA:24902"/>
        <dbReference type="ChEBI" id="CHEBI:15377"/>
        <dbReference type="ChEBI" id="CHEBI:15378"/>
        <dbReference type="ChEBI" id="CHEBI:58754"/>
        <dbReference type="ChEBI" id="CHEBI:58805"/>
        <dbReference type="EC" id="3.1.4.52"/>
    </reaction>
    <physiologicalReaction direction="left-to-right" evidence="4">
        <dbReference type="Rhea" id="RHEA:24903"/>
    </physiologicalReaction>
</comment>
<keyword evidence="5" id="KW-0472">Membrane</keyword>
<keyword evidence="5" id="KW-0812">Transmembrane</keyword>
<feature type="domain" description="EAL" evidence="7">
    <location>
        <begin position="546"/>
        <end position="798"/>
    </location>
</feature>
<dbReference type="InterPro" id="IPR000014">
    <property type="entry name" value="PAS"/>
</dbReference>
<dbReference type="InterPro" id="IPR052155">
    <property type="entry name" value="Biofilm_reg_signaling"/>
</dbReference>
<evidence type="ECO:0000259" key="8">
    <source>
        <dbReference type="PROSITE" id="PS50887"/>
    </source>
</evidence>
<evidence type="ECO:0000256" key="2">
    <source>
        <dbReference type="ARBA" id="ARBA00012282"/>
    </source>
</evidence>
<sequence length="798" mass="91163">MTDRIASQQIDYSPVALGKRIFVSLTLLVLIISSAMTGVYYWQYQDRLRQEMREKLHDIVAVAALQIDAEAHNTLRLPEQESGPTYLRLRRDLQRIRDSATGIRYVYTMVPSADGQIMFVLDAETNPEEIAHLGDLYDDASETLKTNFASLDKPLVEQDFYTDKWGTWLTAYAPFYSSDGKRAGVLGIDIENSNIQTRERYLLLTSLPISFAVILAVLIFSWLVAYRLSATTRSALQSLRASEEKLRNIVEYSSNLHYFHTDQHVLTYLSPQTHRFLDCGPEEAKRRWTEFVSDHPVNKKGFEITQRAIDTGEQQPSYELELVGTKGRKIWVQVNEAPVVQEGRTIGIVGALTDISESKHYADFIQHQATYDALTDLPNRRLLMDRLSQTLTRCRRHGKKGALLFLDLDQFKHINDSLGHPVGDAVLKAVAERLKKNLRDEDSPARLGGDEFVLLFSEVGDDTEKVAEYTQMYAEKIRDLLSKPYKIQDHELHVTPSIGIALFPMEDENADDILRHADTAMYRAKEAGRNTVRFFLPSMQHAAEELLRLKNNIQQALERREFQLHYQPLVDHANNLLGLESLIRWQHPKRGLIQPDQFIPVAEDTGQILKIGEWVLANALQQYKTWTHFPGFPLPSRMSVNISPRQFLNPDFVIKVERLLAESDVDPACLTLEITEGVLLNKLDMARDKMLTLKKLGVRFSIDDFGTGYSSLAYLRRLPVDEIKIDRSFIRDISNDPEDASLVETIITLADKLCLQVVAEGVETEEQCRFLRECGCSCFQGYYFHRPQSADTLEALFK</sequence>
<keyword evidence="3" id="KW-0973">c-di-GMP</keyword>
<feature type="domain" description="PAC" evidence="6">
    <location>
        <begin position="316"/>
        <end position="367"/>
    </location>
</feature>
<dbReference type="SMART" id="SM00052">
    <property type="entry name" value="EAL"/>
    <property type="match status" value="1"/>
</dbReference>
<dbReference type="EC" id="3.1.4.52" evidence="2"/>
<dbReference type="Gene3D" id="3.30.450.20">
    <property type="entry name" value="PAS domain"/>
    <property type="match status" value="1"/>
</dbReference>
<dbReference type="CDD" id="cd01948">
    <property type="entry name" value="EAL"/>
    <property type="match status" value="1"/>
</dbReference>
<dbReference type="InterPro" id="IPR001633">
    <property type="entry name" value="EAL_dom"/>
</dbReference>
<dbReference type="PROSITE" id="PS50883">
    <property type="entry name" value="EAL"/>
    <property type="match status" value="1"/>
</dbReference>
<evidence type="ECO:0000256" key="4">
    <source>
        <dbReference type="ARBA" id="ARBA00051114"/>
    </source>
</evidence>
<dbReference type="GO" id="GO:0071732">
    <property type="term" value="P:cellular response to nitric oxide"/>
    <property type="evidence" value="ECO:0007669"/>
    <property type="project" value="UniProtKB-ARBA"/>
</dbReference>
<dbReference type="Gene3D" id="3.20.20.450">
    <property type="entry name" value="EAL domain"/>
    <property type="match status" value="1"/>
</dbReference>
<dbReference type="GO" id="GO:0071111">
    <property type="term" value="F:cyclic-guanylate-specific phosphodiesterase activity"/>
    <property type="evidence" value="ECO:0007669"/>
    <property type="project" value="UniProtKB-EC"/>
</dbReference>
<feature type="transmembrane region" description="Helical" evidence="5">
    <location>
        <begin position="21"/>
        <end position="42"/>
    </location>
</feature>
<dbReference type="FunFam" id="3.20.20.450:FF:000001">
    <property type="entry name" value="Cyclic di-GMP phosphodiesterase yahA"/>
    <property type="match status" value="1"/>
</dbReference>
<accession>A0A9E4K3X1</accession>
<feature type="transmembrane region" description="Helical" evidence="5">
    <location>
        <begin position="201"/>
        <end position="224"/>
    </location>
</feature>
<dbReference type="SMART" id="SM00267">
    <property type="entry name" value="GGDEF"/>
    <property type="match status" value="1"/>
</dbReference>
<dbReference type="InterPro" id="IPR043128">
    <property type="entry name" value="Rev_trsase/Diguanyl_cyclase"/>
</dbReference>
<name>A0A9E4K3X1_9GAMM</name>
<organism evidence="9 10">
    <name type="scientific">Candidatus Thiodiazotropha lotti</name>
    <dbReference type="NCBI Taxonomy" id="2792787"/>
    <lineage>
        <taxon>Bacteria</taxon>
        <taxon>Pseudomonadati</taxon>
        <taxon>Pseudomonadota</taxon>
        <taxon>Gammaproteobacteria</taxon>
        <taxon>Chromatiales</taxon>
        <taxon>Sedimenticolaceae</taxon>
        <taxon>Candidatus Thiodiazotropha</taxon>
    </lineage>
</organism>
<protein>
    <recommendedName>
        <fullName evidence="2">cyclic-guanylate-specific phosphodiesterase</fullName>
        <ecNumber evidence="2">3.1.4.52</ecNumber>
    </recommendedName>
</protein>
<dbReference type="Pfam" id="PF00563">
    <property type="entry name" value="EAL"/>
    <property type="match status" value="1"/>
</dbReference>
<gene>
    <name evidence="9" type="ORF">JAZ04_08940</name>
</gene>
<dbReference type="Pfam" id="PF00990">
    <property type="entry name" value="GGDEF"/>
    <property type="match status" value="1"/>
</dbReference>
<dbReference type="EMBL" id="JAEPDI010000004">
    <property type="protein sequence ID" value="MCG7938965.1"/>
    <property type="molecule type" value="Genomic_DNA"/>
</dbReference>
<dbReference type="SUPFAM" id="SSF55785">
    <property type="entry name" value="PYP-like sensor domain (PAS domain)"/>
    <property type="match status" value="1"/>
</dbReference>
<dbReference type="AlphaFoldDB" id="A0A9E4K3X1"/>
<dbReference type="PANTHER" id="PTHR44757:SF2">
    <property type="entry name" value="BIOFILM ARCHITECTURE MAINTENANCE PROTEIN MBAA"/>
    <property type="match status" value="1"/>
</dbReference>
<dbReference type="SUPFAM" id="SSF141868">
    <property type="entry name" value="EAL domain-like"/>
    <property type="match status" value="1"/>
</dbReference>
<evidence type="ECO:0000256" key="1">
    <source>
        <dbReference type="ARBA" id="ARBA00001946"/>
    </source>
</evidence>
<feature type="domain" description="GGDEF" evidence="8">
    <location>
        <begin position="399"/>
        <end position="537"/>
    </location>
</feature>
<proteinExistence type="predicted"/>
<evidence type="ECO:0000259" key="6">
    <source>
        <dbReference type="PROSITE" id="PS50113"/>
    </source>
</evidence>
<dbReference type="PROSITE" id="PS50113">
    <property type="entry name" value="PAC"/>
    <property type="match status" value="1"/>
</dbReference>
<reference evidence="9" key="1">
    <citation type="journal article" date="2021" name="Proc. Natl. Acad. Sci. U.S.A.">
        <title>Global biogeography of chemosynthetic symbionts reveals both localized and globally distributed symbiont groups. .</title>
        <authorList>
            <person name="Osvatic J.T."/>
            <person name="Wilkins L.G.E."/>
            <person name="Leibrecht L."/>
            <person name="Leray M."/>
            <person name="Zauner S."/>
            <person name="Polzin J."/>
            <person name="Camacho Y."/>
            <person name="Gros O."/>
            <person name="van Gils J.A."/>
            <person name="Eisen J.A."/>
            <person name="Petersen J.M."/>
            <person name="Yuen B."/>
        </authorList>
    </citation>
    <scope>NUCLEOTIDE SEQUENCE</scope>
    <source>
        <strain evidence="9">MAGL173</strain>
    </source>
</reference>